<reference evidence="2 3" key="1">
    <citation type="submission" date="2020-11" db="EMBL/GenBank/DDBJ databases">
        <title>Treponema Peruensis nv. sp., first commensal Treponema isolated from human feces.</title>
        <authorList>
            <person name="Belkhou C."/>
            <person name="Raes J."/>
        </authorList>
    </citation>
    <scope>NUCLEOTIDE SEQUENCE [LARGE SCALE GENOMIC DNA]</scope>
    <source>
        <strain evidence="2 3">RCC2812</strain>
    </source>
</reference>
<dbReference type="EMBL" id="CP064936">
    <property type="protein sequence ID" value="QQA02124.1"/>
    <property type="molecule type" value="Genomic_DNA"/>
</dbReference>
<dbReference type="AlphaFoldDB" id="A0A7T3V6F9"/>
<feature type="transmembrane region" description="Helical" evidence="1">
    <location>
        <begin position="61"/>
        <end position="83"/>
    </location>
</feature>
<evidence type="ECO:0000256" key="1">
    <source>
        <dbReference type="SAM" id="Phobius"/>
    </source>
</evidence>
<accession>A0A7T3V6F9</accession>
<sequence length="423" mass="49802">MKVKTLDSIKAFFLIFLLVFNIKIRFIPVFTSNILLGLLGAALAVVLLSHNFRNIFISKRLYLHLLFFTFLLFYANATLMVNLSTDLSLIKLLVINNTISILAANFVAFYLYKKNIPLRRFFKIFVYVYFIQMIIVAVFFFNRDICRTAYTIIDMGDRINGKLEDLIAYRAFGISFGFDMGTADLTVAMIFCVYLYLTEENHYKHWLIIYVFCCAMGILVARTMFLGIGVSGLFYIFFPNAKGKRKRETLFSLILLIAIVVVIFFLFFDVEKYMRTIWWVTDIFVQMFSSKGLNHGSLYELTKGDFVFVPETRTLIFGEGKFADNLVSRYTDVGYIRLLMYFGILGFIIYFLYIFSRTTLFFREKKDTQLKYMSFFLFLFQFIFFWKIYYPITSYPLLMLYGLMPYLNSKIRIRNNSNVTSVY</sequence>
<protein>
    <recommendedName>
        <fullName evidence="4">O-antigen ligase like membrane protein</fullName>
    </recommendedName>
</protein>
<gene>
    <name evidence="2" type="ORF">IWA51_05985</name>
</gene>
<dbReference type="Proteomes" id="UP000595224">
    <property type="component" value="Chromosome"/>
</dbReference>
<keyword evidence="1" id="KW-0472">Membrane</keyword>
<feature type="transmembrane region" description="Helical" evidence="1">
    <location>
        <begin position="30"/>
        <end position="49"/>
    </location>
</feature>
<evidence type="ECO:0000313" key="2">
    <source>
        <dbReference type="EMBL" id="QQA02124.1"/>
    </source>
</evidence>
<feature type="transmembrane region" description="Helical" evidence="1">
    <location>
        <begin position="209"/>
        <end position="238"/>
    </location>
</feature>
<feature type="transmembrane region" description="Helical" evidence="1">
    <location>
        <begin position="89"/>
        <end position="112"/>
    </location>
</feature>
<evidence type="ECO:0008006" key="4">
    <source>
        <dbReference type="Google" id="ProtNLM"/>
    </source>
</evidence>
<evidence type="ECO:0000313" key="3">
    <source>
        <dbReference type="Proteomes" id="UP000595224"/>
    </source>
</evidence>
<organism evidence="2 3">
    <name type="scientific">Treponema peruense</name>
    <dbReference type="NCBI Taxonomy" id="2787628"/>
    <lineage>
        <taxon>Bacteria</taxon>
        <taxon>Pseudomonadati</taxon>
        <taxon>Spirochaetota</taxon>
        <taxon>Spirochaetia</taxon>
        <taxon>Spirochaetales</taxon>
        <taxon>Treponemataceae</taxon>
        <taxon>Treponema</taxon>
    </lineage>
</organism>
<feature type="transmembrane region" description="Helical" evidence="1">
    <location>
        <begin position="375"/>
        <end position="404"/>
    </location>
</feature>
<dbReference type="RefSeq" id="WP_198443586.1">
    <property type="nucleotide sequence ID" value="NZ_CBCSHE010000006.1"/>
</dbReference>
<feature type="transmembrane region" description="Helical" evidence="1">
    <location>
        <begin position="124"/>
        <end position="141"/>
    </location>
</feature>
<proteinExistence type="predicted"/>
<feature type="transmembrane region" description="Helical" evidence="1">
    <location>
        <begin position="250"/>
        <end position="268"/>
    </location>
</feature>
<keyword evidence="3" id="KW-1185">Reference proteome</keyword>
<name>A0A7T3V6F9_9SPIR</name>
<feature type="transmembrane region" description="Helical" evidence="1">
    <location>
        <begin position="338"/>
        <end position="355"/>
    </location>
</feature>
<keyword evidence="1" id="KW-0812">Transmembrane</keyword>
<dbReference type="KEGG" id="tper:IWA51_05985"/>
<feature type="transmembrane region" description="Helical" evidence="1">
    <location>
        <begin position="172"/>
        <end position="197"/>
    </location>
</feature>
<keyword evidence="1" id="KW-1133">Transmembrane helix</keyword>